<dbReference type="InterPro" id="IPR049458">
    <property type="entry name" value="EpsG-like"/>
</dbReference>
<name>A0A6L9MJL4_9HYPH</name>
<dbReference type="RefSeq" id="WP_163044643.1">
    <property type="nucleotide sequence ID" value="NZ_JAAAMJ010000011.1"/>
</dbReference>
<feature type="transmembrane region" description="Helical" evidence="1">
    <location>
        <begin position="161"/>
        <end position="182"/>
    </location>
</feature>
<organism evidence="2 3">
    <name type="scientific">Aurantimonas aggregata</name>
    <dbReference type="NCBI Taxonomy" id="2047720"/>
    <lineage>
        <taxon>Bacteria</taxon>
        <taxon>Pseudomonadati</taxon>
        <taxon>Pseudomonadota</taxon>
        <taxon>Alphaproteobacteria</taxon>
        <taxon>Hyphomicrobiales</taxon>
        <taxon>Aurantimonadaceae</taxon>
        <taxon>Aurantimonas</taxon>
    </lineage>
</organism>
<keyword evidence="1" id="KW-0472">Membrane</keyword>
<reference evidence="2 3" key="1">
    <citation type="submission" date="2020-01" db="EMBL/GenBank/DDBJ databases">
        <title>Genomes of bacteria type strains.</title>
        <authorList>
            <person name="Chen J."/>
            <person name="Zhu S."/>
            <person name="Chen J."/>
        </authorList>
    </citation>
    <scope>NUCLEOTIDE SEQUENCE [LARGE SCALE GENOMIC DNA]</scope>
    <source>
        <strain evidence="2 3">KCTC 52919</strain>
    </source>
</reference>
<comment type="caution">
    <text evidence="2">The sequence shown here is derived from an EMBL/GenBank/DDBJ whole genome shotgun (WGS) entry which is preliminary data.</text>
</comment>
<feature type="transmembrane region" description="Helical" evidence="1">
    <location>
        <begin position="330"/>
        <end position="347"/>
    </location>
</feature>
<feature type="transmembrane region" description="Helical" evidence="1">
    <location>
        <begin position="262"/>
        <end position="279"/>
    </location>
</feature>
<proteinExistence type="predicted"/>
<feature type="transmembrane region" description="Helical" evidence="1">
    <location>
        <begin position="353"/>
        <end position="369"/>
    </location>
</feature>
<keyword evidence="3" id="KW-1185">Reference proteome</keyword>
<feature type="transmembrane region" description="Helical" evidence="1">
    <location>
        <begin position="299"/>
        <end position="318"/>
    </location>
</feature>
<accession>A0A6L9MJL4</accession>
<feature type="transmembrane region" description="Helical" evidence="1">
    <location>
        <begin position="229"/>
        <end position="255"/>
    </location>
</feature>
<dbReference type="Pfam" id="PF14897">
    <property type="entry name" value="EpsG"/>
    <property type="match status" value="1"/>
</dbReference>
<protein>
    <submittedName>
        <fullName evidence="2">EpsG family protein</fullName>
    </submittedName>
</protein>
<gene>
    <name evidence="2" type="ORF">GTW51_14105</name>
</gene>
<evidence type="ECO:0000256" key="1">
    <source>
        <dbReference type="SAM" id="Phobius"/>
    </source>
</evidence>
<feature type="transmembrane region" description="Helical" evidence="1">
    <location>
        <begin position="70"/>
        <end position="86"/>
    </location>
</feature>
<sequence>MLRLLVCQWWRLWQCSRSRSASSAARGLRQLYRIGRCGKGWATRGAKTSAEVEGRVCFAKTAAKTVASKMVPYWILFAWPALAAIVQSRPNFARVPRLTAAAAVGALALAIFIGLRHNVGADWNRYLYHYSVAGYTDLGDLLTGRDPGYAFLNWISNQLGWGIHGVNLICGIIFAAGLVAFCRAQPFPWLAMVIAVPYLVVVVAMGYSRQGIALGLVMFALTYVPEGRGVRAIILIVAAALFHRSAAIVLPFIILATLRGRAGIVIALGGLFALLFFSSEDEIDRIQSLYLDRGLESDGALIRVIMNVIPASLFLILQRRLPFRPRELKLWWWISIGSFATLIAWWALPSSTLVDRIALYMLPIQIAVLSRMPLLVKQHTLGVVAIVLYSMAILFVWLNFSAYAEYWVPYTFYPLVEQV</sequence>
<keyword evidence="1" id="KW-0812">Transmembrane</keyword>
<evidence type="ECO:0000313" key="2">
    <source>
        <dbReference type="EMBL" id="NDV87836.1"/>
    </source>
</evidence>
<keyword evidence="1" id="KW-1133">Transmembrane helix</keyword>
<dbReference type="AlphaFoldDB" id="A0A6L9MJL4"/>
<dbReference type="Proteomes" id="UP000476332">
    <property type="component" value="Unassembled WGS sequence"/>
</dbReference>
<feature type="transmembrane region" description="Helical" evidence="1">
    <location>
        <begin position="381"/>
        <end position="400"/>
    </location>
</feature>
<feature type="transmembrane region" description="Helical" evidence="1">
    <location>
        <begin position="189"/>
        <end position="209"/>
    </location>
</feature>
<evidence type="ECO:0000313" key="3">
    <source>
        <dbReference type="Proteomes" id="UP000476332"/>
    </source>
</evidence>
<dbReference type="EMBL" id="JAAAMJ010000011">
    <property type="protein sequence ID" value="NDV87836.1"/>
    <property type="molecule type" value="Genomic_DNA"/>
</dbReference>
<feature type="transmembrane region" description="Helical" evidence="1">
    <location>
        <begin position="98"/>
        <end position="115"/>
    </location>
</feature>